<dbReference type="RefSeq" id="WP_054211699.1">
    <property type="nucleotide sequence ID" value="NZ_LGSZ01000078.1"/>
</dbReference>
<protein>
    <recommendedName>
        <fullName evidence="1">DUF7684 domain-containing protein</fullName>
    </recommendedName>
</protein>
<organism evidence="2 3">
    <name type="scientific">Bosea vaviloviae</name>
    <dbReference type="NCBI Taxonomy" id="1526658"/>
    <lineage>
        <taxon>Bacteria</taxon>
        <taxon>Pseudomonadati</taxon>
        <taxon>Pseudomonadota</taxon>
        <taxon>Alphaproteobacteria</taxon>
        <taxon>Hyphomicrobiales</taxon>
        <taxon>Boseaceae</taxon>
        <taxon>Bosea</taxon>
    </lineage>
</organism>
<dbReference type="AlphaFoldDB" id="A0A0N0M817"/>
<reference evidence="2 3" key="1">
    <citation type="submission" date="2015-07" db="EMBL/GenBank/DDBJ databases">
        <title>Whole genome sequencing of Bosea vaviloviae isolated from cave pool.</title>
        <authorList>
            <person name="Tan N.E.H."/>
            <person name="Lee Y.P."/>
            <person name="Gan H.M."/>
            <person name="Barton H."/>
            <person name="Savka M.A."/>
        </authorList>
    </citation>
    <scope>NUCLEOTIDE SEQUENCE [LARGE SCALE GENOMIC DNA]</scope>
    <source>
        <strain evidence="2 3">SD260</strain>
    </source>
</reference>
<evidence type="ECO:0000313" key="3">
    <source>
        <dbReference type="Proteomes" id="UP000037822"/>
    </source>
</evidence>
<dbReference type="EMBL" id="LGSZ01000078">
    <property type="protein sequence ID" value="KPH75558.1"/>
    <property type="molecule type" value="Genomic_DNA"/>
</dbReference>
<proteinExistence type="predicted"/>
<accession>A0A0N0M817</accession>
<gene>
    <name evidence="2" type="ORF">AE618_24645</name>
</gene>
<evidence type="ECO:0000313" key="2">
    <source>
        <dbReference type="EMBL" id="KPH75558.1"/>
    </source>
</evidence>
<sequence>MDEIGYLHLKPGQTPPELGVGPFKAVVVIDQAVTSEWRHLVSAWLVRSGCLYMMAWGPDCSLWDDSVDHANLAEFDYGDVPDDKFVMTTWHDSEPLSEAFWFAAHNAHHPDVKLKRTLIVDIAQGDRRRQLLAEYDQAAHAKI</sequence>
<dbReference type="Proteomes" id="UP000037822">
    <property type="component" value="Unassembled WGS sequence"/>
</dbReference>
<feature type="domain" description="DUF7684" evidence="1">
    <location>
        <begin position="5"/>
        <end position="137"/>
    </location>
</feature>
<comment type="caution">
    <text evidence="2">The sequence shown here is derived from an EMBL/GenBank/DDBJ whole genome shotgun (WGS) entry which is preliminary data.</text>
</comment>
<keyword evidence="3" id="KW-1185">Reference proteome</keyword>
<dbReference type="OrthoDB" id="7471151at2"/>
<dbReference type="Pfam" id="PF24733">
    <property type="entry name" value="DUF7684"/>
    <property type="match status" value="1"/>
</dbReference>
<name>A0A0N0M817_9HYPH</name>
<dbReference type="InterPro" id="IPR056101">
    <property type="entry name" value="DUF7684"/>
</dbReference>
<dbReference type="PATRIC" id="fig|1526658.3.peg.957"/>
<evidence type="ECO:0000259" key="1">
    <source>
        <dbReference type="Pfam" id="PF24733"/>
    </source>
</evidence>